<dbReference type="KEGG" id="eca:ECA1765"/>
<organism evidence="1 2">
    <name type="scientific">Pectobacterium atrosepticum (strain SCRI 1043 / ATCC BAA-672)</name>
    <name type="common">Erwinia carotovora subsp. atroseptica</name>
    <dbReference type="NCBI Taxonomy" id="218491"/>
    <lineage>
        <taxon>Bacteria</taxon>
        <taxon>Pseudomonadati</taxon>
        <taxon>Pseudomonadota</taxon>
        <taxon>Gammaproteobacteria</taxon>
        <taxon>Enterobacterales</taxon>
        <taxon>Pectobacteriaceae</taxon>
        <taxon>Pectobacterium</taxon>
    </lineage>
</organism>
<protein>
    <submittedName>
        <fullName evidence="1">Uncharacterized protein</fullName>
    </submittedName>
</protein>
<dbReference type="EMBL" id="BX950851">
    <property type="protein sequence ID" value="CAG74670.1"/>
    <property type="molecule type" value="Genomic_DNA"/>
</dbReference>
<reference evidence="1" key="1">
    <citation type="submission" date="2004-02" db="EMBL/GenBank/DDBJ databases">
        <title>The genome sequence of the enterobacterial phytopathogen Erwinia carotovora subsp. atroseptica SCRI1043 and functional genomic identification of novel virulence factors.</title>
        <authorList>
            <person name="Bell K.S."/>
            <person name="Sebaihia M."/>
            <person name="Pritchard L."/>
            <person name="Holden M."/>
            <person name="Hyman L.J."/>
            <person name="Holeva M.C."/>
            <person name="Thomson N.R."/>
            <person name="Bentley S.D."/>
            <person name="Churcher C."/>
            <person name="Mungall K."/>
            <person name="Atkin R."/>
            <person name="Bason N."/>
            <person name="Brooks K."/>
            <person name="Chillingworth T."/>
            <person name="Clark K."/>
            <person name="Doggett J."/>
            <person name="Fraser A."/>
            <person name="Hance Z."/>
            <person name="Hauser H."/>
            <person name="Jagels K."/>
            <person name="Moule S."/>
            <person name="Norbertczak H."/>
            <person name="Ormond D."/>
            <person name="Price C."/>
            <person name="Quail M.A."/>
            <person name="Sanders M."/>
            <person name="Walker D."/>
            <person name="Whitehead S."/>
            <person name="Salmond G.P.C."/>
            <person name="Birch P.R.J."/>
            <person name="Barrell B.G."/>
            <person name="Parkhill J."/>
            <person name="Toth I.K."/>
        </authorList>
    </citation>
    <scope>NUCLEOTIDE SEQUENCE</scope>
    <source>
        <strain evidence="1">SCRI1043</strain>
    </source>
</reference>
<dbReference type="Proteomes" id="UP000007966">
    <property type="component" value="Chromosome"/>
</dbReference>
<evidence type="ECO:0000313" key="1">
    <source>
        <dbReference type="EMBL" id="CAG74670.1"/>
    </source>
</evidence>
<evidence type="ECO:0000313" key="2">
    <source>
        <dbReference type="Proteomes" id="UP000007966"/>
    </source>
</evidence>
<name>Q6D6C0_PECAS</name>
<gene>
    <name evidence="1" type="ordered locus">ECA1765</name>
</gene>
<keyword evidence="2" id="KW-1185">Reference proteome</keyword>
<sequence>MIAVILSRSGEPLSNAVFIYLIDWFYAYDRLKLTNHFFMSGGPRIPTVWQGVY</sequence>
<dbReference type="STRING" id="218491.ECA1765"/>
<dbReference type="AlphaFoldDB" id="Q6D6C0"/>
<dbReference type="HOGENOM" id="CLU_3064457_0_0_6"/>
<proteinExistence type="predicted"/>
<accession>Q6D6C0</accession>